<sequence length="292" mass="29750">MNVAIKTVRAELPKIVAARSAVSGSVHFGVGSYRDEADPNTGWILDQRVTGDLAAVRAAVGGFEATGGADAPEANLVALYRLATLPDAAIGWRDGARRVVAWFGDQPGHEPSCIDGGRTRLTRELVAARLRDAFITVVAVSLSGGMDKATTKFGTCAAAAGTPGAEPTAPNPGRTGQASAIAKATGGVVLALDSGSSDLIVDALAAVDALDVQLTAVTKGCDGVFSVSFDPPLPRTVKPGTVVRIKQTIRVDARVCTALSAPGKPFSCSVDYRASGGSFASQKVATQAITGC</sequence>
<keyword evidence="2" id="KW-1185">Reference proteome</keyword>
<name>A0A1X6PIV9_PORUM</name>
<dbReference type="InterPro" id="IPR036465">
    <property type="entry name" value="vWFA_dom_sf"/>
</dbReference>
<proteinExistence type="predicted"/>
<reference evidence="1 2" key="1">
    <citation type="submission" date="2017-03" db="EMBL/GenBank/DDBJ databases">
        <title>WGS assembly of Porphyra umbilicalis.</title>
        <authorList>
            <person name="Brawley S.H."/>
            <person name="Blouin N.A."/>
            <person name="Ficko-Blean E."/>
            <person name="Wheeler G.L."/>
            <person name="Lohr M."/>
            <person name="Goodson H.V."/>
            <person name="Jenkins J.W."/>
            <person name="Blaby-Haas C.E."/>
            <person name="Helliwell K.E."/>
            <person name="Chan C."/>
            <person name="Marriage T."/>
            <person name="Bhattacharya D."/>
            <person name="Klein A.S."/>
            <person name="Badis Y."/>
            <person name="Brodie J."/>
            <person name="Cao Y."/>
            <person name="Collen J."/>
            <person name="Dittami S.M."/>
            <person name="Gachon C.M."/>
            <person name="Green B.R."/>
            <person name="Karpowicz S."/>
            <person name="Kim J.W."/>
            <person name="Kudahl U."/>
            <person name="Lin S."/>
            <person name="Michel G."/>
            <person name="Mittag M."/>
            <person name="Olson B.J."/>
            <person name="Pangilinan J."/>
            <person name="Peng Y."/>
            <person name="Qiu H."/>
            <person name="Shu S."/>
            <person name="Singer J.T."/>
            <person name="Smith A.G."/>
            <person name="Sprecher B.N."/>
            <person name="Wagner V."/>
            <person name="Wang W."/>
            <person name="Wang Z.-Y."/>
            <person name="Yan J."/>
            <person name="Yarish C."/>
            <person name="Zoeuner-Riek S."/>
            <person name="Zhuang Y."/>
            <person name="Zou Y."/>
            <person name="Lindquist E.A."/>
            <person name="Grimwood J."/>
            <person name="Barry K."/>
            <person name="Rokhsar D.S."/>
            <person name="Schmutz J."/>
            <person name="Stiller J.W."/>
            <person name="Grossman A.R."/>
            <person name="Prochnik S.E."/>
        </authorList>
    </citation>
    <scope>NUCLEOTIDE SEQUENCE [LARGE SCALE GENOMIC DNA]</scope>
    <source>
        <strain evidence="1">4086291</strain>
    </source>
</reference>
<dbReference type="AlphaFoldDB" id="A0A1X6PIV9"/>
<organism evidence="1 2">
    <name type="scientific">Porphyra umbilicalis</name>
    <name type="common">Purple laver</name>
    <name type="synonym">Red alga</name>
    <dbReference type="NCBI Taxonomy" id="2786"/>
    <lineage>
        <taxon>Eukaryota</taxon>
        <taxon>Rhodophyta</taxon>
        <taxon>Bangiophyceae</taxon>
        <taxon>Bangiales</taxon>
        <taxon>Bangiaceae</taxon>
        <taxon>Porphyra</taxon>
    </lineage>
</organism>
<evidence type="ECO:0000313" key="2">
    <source>
        <dbReference type="Proteomes" id="UP000218209"/>
    </source>
</evidence>
<gene>
    <name evidence="1" type="ORF">BU14_0032s0050</name>
</gene>
<evidence type="ECO:0000313" key="1">
    <source>
        <dbReference type="EMBL" id="OSX80792.1"/>
    </source>
</evidence>
<dbReference type="OrthoDB" id="291007at2759"/>
<dbReference type="Proteomes" id="UP000218209">
    <property type="component" value="Unassembled WGS sequence"/>
</dbReference>
<dbReference type="Gene3D" id="3.40.50.410">
    <property type="entry name" value="von Willebrand factor, type A domain"/>
    <property type="match status" value="1"/>
</dbReference>
<dbReference type="EMBL" id="KV918768">
    <property type="protein sequence ID" value="OSX80792.1"/>
    <property type="molecule type" value="Genomic_DNA"/>
</dbReference>
<accession>A0A1X6PIV9</accession>
<protein>
    <submittedName>
        <fullName evidence="1">Uncharacterized protein</fullName>
    </submittedName>
</protein>
<dbReference type="SUPFAM" id="SSF53300">
    <property type="entry name" value="vWA-like"/>
    <property type="match status" value="1"/>
</dbReference>